<evidence type="ECO:0000313" key="3">
    <source>
        <dbReference type="Proteomes" id="UP000824241"/>
    </source>
</evidence>
<feature type="transmembrane region" description="Helical" evidence="1">
    <location>
        <begin position="160"/>
        <end position="179"/>
    </location>
</feature>
<protein>
    <recommendedName>
        <fullName evidence="4">Zinc ribbon domain-containing protein</fullName>
    </recommendedName>
</protein>
<evidence type="ECO:0000313" key="2">
    <source>
        <dbReference type="EMBL" id="HIR60466.1"/>
    </source>
</evidence>
<reference evidence="2" key="2">
    <citation type="journal article" date="2021" name="PeerJ">
        <title>Extensive microbial diversity within the chicken gut microbiome revealed by metagenomics and culture.</title>
        <authorList>
            <person name="Gilroy R."/>
            <person name="Ravi A."/>
            <person name="Getino M."/>
            <person name="Pursley I."/>
            <person name="Horton D.L."/>
            <person name="Alikhan N.F."/>
            <person name="Baker D."/>
            <person name="Gharbi K."/>
            <person name="Hall N."/>
            <person name="Watson M."/>
            <person name="Adriaenssens E.M."/>
            <person name="Foster-Nyarko E."/>
            <person name="Jarju S."/>
            <person name="Secka A."/>
            <person name="Antonio M."/>
            <person name="Oren A."/>
            <person name="Chaudhuri R.R."/>
            <person name="La Ragione R."/>
            <person name="Hildebrand F."/>
            <person name="Pallen M.J."/>
        </authorList>
    </citation>
    <scope>NUCLEOTIDE SEQUENCE</scope>
    <source>
        <strain evidence="2">CHK189-12415</strain>
    </source>
</reference>
<comment type="caution">
    <text evidence="2">The sequence shown here is derived from an EMBL/GenBank/DDBJ whole genome shotgun (WGS) entry which is preliminary data.</text>
</comment>
<accession>A0A9D1DX36</accession>
<dbReference type="AlphaFoldDB" id="A0A9D1DX36"/>
<dbReference type="EMBL" id="DVHA01000090">
    <property type="protein sequence ID" value="HIR60466.1"/>
    <property type="molecule type" value="Genomic_DNA"/>
</dbReference>
<keyword evidence="1" id="KW-1133">Transmembrane helix</keyword>
<dbReference type="InterPro" id="IPR046283">
    <property type="entry name" value="DUF6320"/>
</dbReference>
<dbReference type="Pfam" id="PF19845">
    <property type="entry name" value="DUF6320"/>
    <property type="match status" value="1"/>
</dbReference>
<sequence>MLVCKKCGVEVFGDKRCCPLCQGELAGTPEPEREAFPKTPPPKYDRGMLRKVLNFAAIVSAAVCLAVEFAFTPGSLWILSALGGIFCGWLTISVAITFRTRIFKNLTCELLLLTILCIIWDGCTGWRGWSVNYLLPVCCTLTMVADLILAKVLKAEESEYLIHLTIVSVYSLIPFILMVCGAIQVRIPAFVCTVAAFLVIAALIVFRTRAFFAELSRRMHI</sequence>
<feature type="transmembrane region" description="Helical" evidence="1">
    <location>
        <begin position="52"/>
        <end position="71"/>
    </location>
</feature>
<name>A0A9D1DX36_9FIRM</name>
<keyword evidence="1" id="KW-0472">Membrane</keyword>
<evidence type="ECO:0008006" key="4">
    <source>
        <dbReference type="Google" id="ProtNLM"/>
    </source>
</evidence>
<evidence type="ECO:0000256" key="1">
    <source>
        <dbReference type="SAM" id="Phobius"/>
    </source>
</evidence>
<feature type="transmembrane region" description="Helical" evidence="1">
    <location>
        <begin position="185"/>
        <end position="206"/>
    </location>
</feature>
<proteinExistence type="predicted"/>
<reference evidence="2" key="1">
    <citation type="submission" date="2020-10" db="EMBL/GenBank/DDBJ databases">
        <authorList>
            <person name="Gilroy R."/>
        </authorList>
    </citation>
    <scope>NUCLEOTIDE SEQUENCE</scope>
    <source>
        <strain evidence="2">CHK189-12415</strain>
    </source>
</reference>
<organism evidence="2 3">
    <name type="scientific">Candidatus Faecivivens stercoravium</name>
    <dbReference type="NCBI Taxonomy" id="2840803"/>
    <lineage>
        <taxon>Bacteria</taxon>
        <taxon>Bacillati</taxon>
        <taxon>Bacillota</taxon>
        <taxon>Clostridia</taxon>
        <taxon>Eubacteriales</taxon>
        <taxon>Oscillospiraceae</taxon>
        <taxon>Oscillospiraceae incertae sedis</taxon>
        <taxon>Candidatus Faecivivens</taxon>
    </lineage>
</organism>
<dbReference type="Proteomes" id="UP000824241">
    <property type="component" value="Unassembled WGS sequence"/>
</dbReference>
<feature type="transmembrane region" description="Helical" evidence="1">
    <location>
        <begin position="133"/>
        <end position="153"/>
    </location>
</feature>
<feature type="transmembrane region" description="Helical" evidence="1">
    <location>
        <begin position="77"/>
        <end position="98"/>
    </location>
</feature>
<gene>
    <name evidence="2" type="ORF">IAB37_02665</name>
</gene>
<keyword evidence="1" id="KW-0812">Transmembrane</keyword>